<reference evidence="1 2" key="1">
    <citation type="submission" date="2018-09" db="EMBL/GenBank/DDBJ databases">
        <title>Genome sequencing of Lachnoanaerobaculum umeaense DSM 23576.</title>
        <authorList>
            <person name="Kook J.-K."/>
            <person name="Park S.-N."/>
            <person name="Lim Y.K."/>
        </authorList>
    </citation>
    <scope>NUCLEOTIDE SEQUENCE [LARGE SCALE GENOMIC DNA]</scope>
    <source>
        <strain evidence="2">DSM 23576 \ CCUG 58757</strain>
    </source>
</reference>
<dbReference type="Pfam" id="PF05673">
    <property type="entry name" value="DUF815"/>
    <property type="match status" value="1"/>
</dbReference>
<dbReference type="SUPFAM" id="SSF52540">
    <property type="entry name" value="P-loop containing nucleoside triphosphate hydrolases"/>
    <property type="match status" value="1"/>
</dbReference>
<dbReference type="CDD" id="cd00009">
    <property type="entry name" value="AAA"/>
    <property type="match status" value="1"/>
</dbReference>
<dbReference type="Proteomes" id="UP000265562">
    <property type="component" value="Chromosome"/>
</dbReference>
<evidence type="ECO:0000313" key="1">
    <source>
        <dbReference type="EMBL" id="AYA99479.1"/>
    </source>
</evidence>
<sequence>MYSMKSYKGSKIDDLILYRGLKFEDTIRAFCSLEKNSSNRGKTISDLLEVAGEYGLNGNLWENILALSLAYHENVYSKATEIIGETLGSINTFAIHDFKIFRDMFHFVPNIDDALLKEIYNYKGNGRDSKLVNTRVRDRILRLSKQLSITKTDEEFKDIITEFYKEYGVGKFGLNKAFRIEEGSDLKSANIIPITRVEHVYLNDIIGYDIQKKKLIDNTESFINGKPANNCLLYGDAGTGKSSSVKAIVNEYYEKGLRIIEIYKHQFRYLSDILEQLKDRNYKFIIYMDDLSFEESELEYKYLKAILEGGFGRRPENVLIYATSNRRHLIRESFRDKTETDEELHTRDTVEEKLSLSARFGEKIYFGSPDKKEFNNIVLALAKKHNINMDEKEILVKANMWELSHGGMSGRSATQFVTYLQSQE</sequence>
<dbReference type="KEGG" id="lua:D4A81_05745"/>
<proteinExistence type="predicted"/>
<keyword evidence="1" id="KW-0547">Nucleotide-binding</keyword>
<dbReference type="OrthoDB" id="9812140at2"/>
<dbReference type="EMBL" id="CP032364">
    <property type="protein sequence ID" value="AYA99479.1"/>
    <property type="molecule type" value="Genomic_DNA"/>
</dbReference>
<accession>A0A385Q145</accession>
<dbReference type="PANTHER" id="PTHR42935:SF1">
    <property type="entry name" value="SLR0930 PROTEIN"/>
    <property type="match status" value="1"/>
</dbReference>
<gene>
    <name evidence="1" type="ORF">D4A81_05745</name>
</gene>
<dbReference type="GO" id="GO:0005524">
    <property type="term" value="F:ATP binding"/>
    <property type="evidence" value="ECO:0007669"/>
    <property type="project" value="UniProtKB-KW"/>
</dbReference>
<protein>
    <submittedName>
        <fullName evidence="1">ATP-binding protein</fullName>
    </submittedName>
</protein>
<dbReference type="RefSeq" id="WP_111524964.1">
    <property type="nucleotide sequence ID" value="NZ_CP032364.1"/>
</dbReference>
<dbReference type="PANTHER" id="PTHR42935">
    <property type="entry name" value="SLR0930 PROTEIN"/>
    <property type="match status" value="1"/>
</dbReference>
<evidence type="ECO:0000313" key="2">
    <source>
        <dbReference type="Proteomes" id="UP000265562"/>
    </source>
</evidence>
<name>A0A385Q145_9FIRM</name>
<dbReference type="InterPro" id="IPR008533">
    <property type="entry name" value="DUF815"/>
</dbReference>
<dbReference type="InterPro" id="IPR027417">
    <property type="entry name" value="P-loop_NTPase"/>
</dbReference>
<keyword evidence="2" id="KW-1185">Reference proteome</keyword>
<keyword evidence="1" id="KW-0067">ATP-binding</keyword>
<dbReference type="AlphaFoldDB" id="A0A385Q145"/>
<organism evidence="1 2">
    <name type="scientific">Lachnoanaerobaculum umeaense</name>
    <dbReference type="NCBI Taxonomy" id="617123"/>
    <lineage>
        <taxon>Bacteria</taxon>
        <taxon>Bacillati</taxon>
        <taxon>Bacillota</taxon>
        <taxon>Clostridia</taxon>
        <taxon>Lachnospirales</taxon>
        <taxon>Lachnospiraceae</taxon>
        <taxon>Lachnoanaerobaculum</taxon>
    </lineage>
</organism>
<dbReference type="Gene3D" id="3.40.50.300">
    <property type="entry name" value="P-loop containing nucleotide triphosphate hydrolases"/>
    <property type="match status" value="1"/>
</dbReference>